<dbReference type="InterPro" id="IPR002560">
    <property type="entry name" value="Transposase_DDE"/>
</dbReference>
<organism evidence="2">
    <name type="scientific">Anaerolinea thermolimosa</name>
    <dbReference type="NCBI Taxonomy" id="229919"/>
    <lineage>
        <taxon>Bacteria</taxon>
        <taxon>Bacillati</taxon>
        <taxon>Chloroflexota</taxon>
        <taxon>Anaerolineae</taxon>
        <taxon>Anaerolineales</taxon>
        <taxon>Anaerolineaceae</taxon>
        <taxon>Anaerolinea</taxon>
    </lineage>
</organism>
<accession>A0A7C4PFZ4</accession>
<proteinExistence type="predicted"/>
<name>A0A7C4PFZ4_9CHLR</name>
<evidence type="ECO:0000259" key="1">
    <source>
        <dbReference type="Pfam" id="PF01610"/>
    </source>
</evidence>
<feature type="domain" description="Transposase IS204/IS1001/IS1096/IS1165 DDE" evidence="1">
    <location>
        <begin position="2"/>
        <end position="59"/>
    </location>
</feature>
<dbReference type="EMBL" id="DSYK01000311">
    <property type="protein sequence ID" value="HGS21441.1"/>
    <property type="molecule type" value="Genomic_DNA"/>
</dbReference>
<dbReference type="AlphaFoldDB" id="A0A7C4PFZ4"/>
<comment type="caution">
    <text evidence="2">The sequence shown here is derived from an EMBL/GenBank/DDBJ whole genome shotgun (WGS) entry which is preliminary data.</text>
</comment>
<dbReference type="Pfam" id="PF01610">
    <property type="entry name" value="DDE_Tnp_ISL3"/>
    <property type="match status" value="1"/>
</dbReference>
<reference evidence="2" key="1">
    <citation type="journal article" date="2020" name="mSystems">
        <title>Genome- and Community-Level Interaction Insights into Carbon Utilization and Element Cycling Functions of Hydrothermarchaeota in Hydrothermal Sediment.</title>
        <authorList>
            <person name="Zhou Z."/>
            <person name="Liu Y."/>
            <person name="Xu W."/>
            <person name="Pan J."/>
            <person name="Luo Z.H."/>
            <person name="Li M."/>
        </authorList>
    </citation>
    <scope>NUCLEOTIDE SEQUENCE [LARGE SCALE GENOMIC DNA]</scope>
    <source>
        <strain evidence="2">SpSt-573</strain>
    </source>
</reference>
<sequence>MAYDLQVQLTAIFEQPISKATAKIKIQAWKKRVMASQLKCFDTFLKTLERWWGEILNLFV</sequence>
<protein>
    <recommendedName>
        <fullName evidence="1">Transposase IS204/IS1001/IS1096/IS1165 DDE domain-containing protein</fullName>
    </recommendedName>
</protein>
<evidence type="ECO:0000313" key="2">
    <source>
        <dbReference type="EMBL" id="HGS21441.1"/>
    </source>
</evidence>
<gene>
    <name evidence="2" type="ORF">ENT37_06195</name>
</gene>